<dbReference type="RefSeq" id="WP_141651947.1">
    <property type="nucleotide sequence ID" value="NZ_LKHV02000001.1"/>
</dbReference>
<dbReference type="EMBL" id="LKHV02000001">
    <property type="protein sequence ID" value="MCS5707723.1"/>
    <property type="molecule type" value="Genomic_DNA"/>
</dbReference>
<reference evidence="1" key="1">
    <citation type="submission" date="2015-09" db="EMBL/GenBank/DDBJ databases">
        <title>Draft Genome Sequences of Two Novel Amoeba-resistant Intranuclear Bacteria, Candidatus Berkiella cookevillensis and Candidatus Berkiella aquae.</title>
        <authorList>
            <person name="Mehari Y.T."/>
            <person name="Arivett B.A."/>
            <person name="Farone A.L."/>
            <person name="Gunderson J.H."/>
            <person name="Farone M.B."/>
        </authorList>
    </citation>
    <scope>NUCLEOTIDE SEQUENCE [LARGE SCALE GENOMIC DNA]</scope>
    <source>
        <strain evidence="1">CC99</strain>
    </source>
</reference>
<dbReference type="OrthoDB" id="9824790at2"/>
<name>A0A0Q9Y8Z9_9GAMM</name>
<dbReference type="EMBL" id="LKHV01000021">
    <property type="protein sequence ID" value="KRG17264.1"/>
    <property type="molecule type" value="Genomic_DNA"/>
</dbReference>
<accession>A0A0Q9Y8Z9</accession>
<sequence length="444" mass="49988">MSTVRGSDQYDYNLQLHQEQKALFALTNQQWGAYPDHDYHALQTKTLERLDQDIYYIQQLNQLLKSYPASDDVGEGLTWSLKTNKMELVLSGARELIMDDEAFIALLEGECPPMLNNTFQFPVILGDTDSIYGSSEASFLSAALLTINLTLLGENTHIEDLPIHLSLSDSMDTVWMDYSALSHITPIPAFVALESVGQDFKTEFSYYFSDALMQDGLSLIHSGYAFGGQRGEVRFDESKNWGPEDCSSWVSKVTNCDVDFSTIDQLFTYRMQFPSDEKVLIYSDWLGSDRQAAMQTVYSPVYIENPLVDIHPGQIFAYREFADANHLDDVGIGGHTGVVLGVKENGNVVILCYGRDMPEYEGFGVREYNWQSDETHEVMFFDVNQEKIAFHDVIHADSDIMHDFDVLATASLVSESALSATAAHFYIPAWDESLNTLHMSEAFA</sequence>
<evidence type="ECO:0000313" key="2">
    <source>
        <dbReference type="EMBL" id="MCS5707723.1"/>
    </source>
</evidence>
<dbReference type="AlphaFoldDB" id="A0A0Q9Y8Z9"/>
<organism evidence="1">
    <name type="scientific">Candidatus Berkiella cookevillensis</name>
    <dbReference type="NCBI Taxonomy" id="437022"/>
    <lineage>
        <taxon>Bacteria</taxon>
        <taxon>Pseudomonadati</taxon>
        <taxon>Pseudomonadota</taxon>
        <taxon>Gammaproteobacteria</taxon>
        <taxon>Candidatus Berkiellales</taxon>
        <taxon>Candidatus Berkiellaceae</taxon>
        <taxon>Candidatus Berkiella</taxon>
    </lineage>
</organism>
<comment type="caution">
    <text evidence="1">The sequence shown here is derived from an EMBL/GenBank/DDBJ whole genome shotgun (WGS) entry which is preliminary data.</text>
</comment>
<evidence type="ECO:0000313" key="1">
    <source>
        <dbReference type="EMBL" id="KRG17264.1"/>
    </source>
</evidence>
<keyword evidence="3" id="KW-1185">Reference proteome</keyword>
<reference evidence="2" key="2">
    <citation type="journal article" date="2016" name="Genome Announc.">
        <title>Draft Genome Sequences of Two Novel Amoeba-Resistant Intranuclear Bacteria, 'Candidatus Berkiella cookevillensis' and 'Candidatus Berkiella aquae'.</title>
        <authorList>
            <person name="Mehari Y.T."/>
            <person name="Arivett B.A."/>
            <person name="Farone A.L."/>
            <person name="Gunderson J.H."/>
            <person name="Farone M.B."/>
        </authorList>
    </citation>
    <scope>NUCLEOTIDE SEQUENCE</scope>
    <source>
        <strain evidence="2">CC99</strain>
    </source>
</reference>
<protein>
    <submittedName>
        <fullName evidence="1">Uncharacterized protein</fullName>
    </submittedName>
</protein>
<reference evidence="2" key="3">
    <citation type="submission" date="2021-06" db="EMBL/GenBank/DDBJ databases">
        <title>Genomic Description and Analysis of Intracellular Bacteria, Candidatus Berkiella cookevillensis and Candidatus Berkiella aquae.</title>
        <authorList>
            <person name="Kidane D.T."/>
            <person name="Mehari Y.T."/>
            <person name="Rice F.C."/>
            <person name="Arivett B.A."/>
            <person name="Farone A.L."/>
            <person name="Berk S.G."/>
            <person name="Farone M.B."/>
        </authorList>
    </citation>
    <scope>NUCLEOTIDE SEQUENCE</scope>
    <source>
        <strain evidence="2">CC99</strain>
    </source>
</reference>
<gene>
    <name evidence="2" type="ORF">CC99x_002260</name>
    <name evidence="1" type="ORF">CC99x_02483</name>
</gene>
<proteinExistence type="predicted"/>
<dbReference type="Proteomes" id="UP000051494">
    <property type="component" value="Unassembled WGS sequence"/>
</dbReference>
<evidence type="ECO:0000313" key="3">
    <source>
        <dbReference type="Proteomes" id="UP000051494"/>
    </source>
</evidence>